<gene>
    <name evidence="4 6" type="primary">Bm8017</name>
    <name evidence="4" type="ORF">BM_BM8017</name>
</gene>
<keyword evidence="2" id="KW-0732">Signal</keyword>
<reference evidence="4" key="2">
    <citation type="submission" date="2019-04" db="EMBL/GenBank/DDBJ databases">
        <authorList>
            <person name="Howe K."/>
            <person name="Paulini M."/>
            <person name="Williams G."/>
        </authorList>
    </citation>
    <scope>NUCLEOTIDE SEQUENCE [LARGE SCALE GENOMIC DNA]</scope>
    <source>
        <strain evidence="4">FR3</strain>
    </source>
</reference>
<dbReference type="SMART" id="SM00327">
    <property type="entry name" value="VWA"/>
    <property type="match status" value="8"/>
</dbReference>
<evidence type="ECO:0000313" key="6">
    <source>
        <dbReference type="WBParaSite" id="Bm8017.1"/>
    </source>
</evidence>
<feature type="domain" description="VWFA" evidence="3">
    <location>
        <begin position="762"/>
        <end position="949"/>
    </location>
</feature>
<keyword evidence="5" id="KW-1185">Reference proteome</keyword>
<feature type="domain" description="VWFA" evidence="3">
    <location>
        <begin position="268"/>
        <end position="442"/>
    </location>
</feature>
<dbReference type="InterPro" id="IPR002035">
    <property type="entry name" value="VWF_A"/>
</dbReference>
<feature type="domain" description="VWFA" evidence="3">
    <location>
        <begin position="1834"/>
        <end position="2008"/>
    </location>
</feature>
<feature type="domain" description="VWFA" evidence="3">
    <location>
        <begin position="1006"/>
        <end position="1180"/>
    </location>
</feature>
<feature type="domain" description="VWFA" evidence="3">
    <location>
        <begin position="556"/>
        <end position="731"/>
    </location>
</feature>
<name>A0A4E9FGK7_BRUMA</name>
<dbReference type="Gene3D" id="3.40.50.410">
    <property type="entry name" value="von Willebrand factor, type A domain"/>
    <property type="match status" value="8"/>
</dbReference>
<feature type="compositionally biased region" description="Low complexity" evidence="1">
    <location>
        <begin position="1686"/>
        <end position="1697"/>
    </location>
</feature>
<evidence type="ECO:0000313" key="5">
    <source>
        <dbReference type="Proteomes" id="UP000006672"/>
    </source>
</evidence>
<dbReference type="PANTHER" id="PTHR24020:SF20">
    <property type="entry name" value="PH DOMAIN-CONTAINING PROTEIN"/>
    <property type="match status" value="1"/>
</dbReference>
<accession>A0A4E9FGK7</accession>
<dbReference type="STRING" id="6279.A0A5S6PVM4"/>
<dbReference type="Pfam" id="PF00092">
    <property type="entry name" value="VWA"/>
    <property type="match status" value="8"/>
</dbReference>
<dbReference type="InterPro" id="IPR050525">
    <property type="entry name" value="ECM_Assembly_Org"/>
</dbReference>
<feature type="domain" description="VWFA" evidence="3">
    <location>
        <begin position="1487"/>
        <end position="1664"/>
    </location>
</feature>
<reference evidence="5" key="1">
    <citation type="journal article" date="2007" name="Science">
        <title>Draft genome of the filarial nematode parasite Brugia malayi.</title>
        <authorList>
            <person name="Ghedin E."/>
            <person name="Wang S."/>
            <person name="Spiro D."/>
            <person name="Caler E."/>
            <person name="Zhao Q."/>
            <person name="Crabtree J."/>
            <person name="Allen J.E."/>
            <person name="Delcher A.L."/>
            <person name="Guiliano D.B."/>
            <person name="Miranda-Saavedra D."/>
            <person name="Angiuoli S.V."/>
            <person name="Creasy T."/>
            <person name="Amedeo P."/>
            <person name="Haas B."/>
            <person name="El-Sayed N.M."/>
            <person name="Wortman J.R."/>
            <person name="Feldblyum T."/>
            <person name="Tallon L."/>
            <person name="Schatz M."/>
            <person name="Shumway M."/>
            <person name="Koo H."/>
            <person name="Salzberg S.L."/>
            <person name="Schobel S."/>
            <person name="Pertea M."/>
            <person name="Pop M."/>
            <person name="White O."/>
            <person name="Barton G.J."/>
            <person name="Carlow C.K."/>
            <person name="Crawford M.J."/>
            <person name="Daub J."/>
            <person name="Dimmic M.W."/>
            <person name="Estes C.F."/>
            <person name="Foster J.M."/>
            <person name="Ganatra M."/>
            <person name="Gregory W.F."/>
            <person name="Johnson N.M."/>
            <person name="Jin J."/>
            <person name="Komuniecki R."/>
            <person name="Korf I."/>
            <person name="Kumar S."/>
            <person name="Laney S."/>
            <person name="Li B.W."/>
            <person name="Li W."/>
            <person name="Lindblom T.H."/>
            <person name="Lustigman S."/>
            <person name="Ma D."/>
            <person name="Maina C.V."/>
            <person name="Martin D.M."/>
            <person name="McCarter J.P."/>
            <person name="McReynolds L."/>
            <person name="Mitreva M."/>
            <person name="Nutman T.B."/>
            <person name="Parkinson J."/>
            <person name="Peregrin-Alvarez J.M."/>
            <person name="Poole C."/>
            <person name="Ren Q."/>
            <person name="Saunders L."/>
            <person name="Sluder A.E."/>
            <person name="Smith K."/>
            <person name="Stanke M."/>
            <person name="Unnasch T.R."/>
            <person name="Ware J."/>
            <person name="Wei A.D."/>
            <person name="Weil G."/>
            <person name="Williams D.J."/>
            <person name="Zhang Y."/>
            <person name="Williams S.A."/>
            <person name="Fraser-Liggett C."/>
            <person name="Slatko B."/>
            <person name="Blaxter M.L."/>
            <person name="Scott A.L."/>
        </authorList>
    </citation>
    <scope>NUCLEOTIDE SEQUENCE</scope>
    <source>
        <strain evidence="5">FR3</strain>
    </source>
</reference>
<protein>
    <submittedName>
        <fullName evidence="4 6">von Willebrand factor type A domain containing protein</fullName>
    </submittedName>
</protein>
<dbReference type="CTD" id="6100420"/>
<evidence type="ECO:0000313" key="4">
    <source>
        <dbReference type="EMBL" id="VIO95632.1"/>
    </source>
</evidence>
<dbReference type="Proteomes" id="UP000006672">
    <property type="component" value="Unassembled WGS sequence"/>
</dbReference>
<feature type="compositionally biased region" description="Basic and acidic residues" evidence="1">
    <location>
        <begin position="1204"/>
        <end position="1224"/>
    </location>
</feature>
<feature type="chain" id="PRO_5023842868" evidence="2">
    <location>
        <begin position="23"/>
        <end position="2012"/>
    </location>
</feature>
<dbReference type="CDD" id="cd01450">
    <property type="entry name" value="vWFA_subfamily_ECM"/>
    <property type="match status" value="3"/>
</dbReference>
<sequence length="2012" mass="226251">MTKAHLFLSVFILLSFAIALNAQISNKAECKGRPLDVIFLVDINERNTTTDFNKQRNRITDIIRYLEKVSVERDTSYGIIAFHQYPNVLLPIVSPFASRPRKVIDYINTLSARSEFDSSPAQAFELATQQFISSHRPTSNKLIILAHDGISADLIAETVEARNNLERIGVALFAIASTKNANLPALIGYTTDRKHVYATDSDRNVFFEELGKTIARCMHFSESFDTNSNINDTTLQAVLHAAVRVHGTEEGRKKKSNLEAACKANKVDIVIALDSSGSVFNVFEDERKLVHDLISSLIPAALEDGRVQVSVIRFASSADVVIPFKISQTPNEIMEKVNKIKFTGGSTRIAKVVNLAVTDLLRWRRDDAIQIFILISDGNGHELWHVAQMAGKNLQNANVEVFAVPISRDHNLNELTLYTGDINRVYVEAEQNRFVRTISSLINQCVGANLPVANVTEGRLSVLDGDTMTDVNLKLQNELAKDSISKVKPSDKANSNFANSLDDLNLSIIKANNTEMLANSKKRINDLKNELMINEIVEKERRNEENITAKPVANLDLLFAIDLSPASSDDLKNQLKLATELVNKMIDKDINEERIRIAIVTFNQEAKLNLEWGKATTKKQILQHFKSIKYTITNSSLVNGITLLTQYAEKSRRPNAQLIIILISDGSKQDSWHSIIQTAKKLHELHETITYAITTSKQYRFAELEAFTRDKWKVYVDGRINQFITDTSKQLIKGKIDETDELIDIRSLPIIESIQTHNDSIDLIILVDTSILADDDFENSKNFLRELLRSLQMIDSQSRIRILLVTFNDKAHVQVELNKSIIKENILNIVEKLQNEYSNVSVSTAVNAALQQINIPDENSRQHIFIILTDGSTKDSIETISTTTAKLQQIGATVFVIPITNNYSKDELSLYASNQDTFIIIVGNYKKKFTKYILLNGSSSVKNDFIEKPTVTTFFNDELQIVTNKPNMIVKSTMENETHHSIFNFDQHSAKMKTKIEIEDPNCLVDLIFIVDTSQSVEKAFQKQLQLAATLIEQIPPSAFNERIHVAAISFSSNAQINFQFNEFNSQKEILNALLSFIHTGGNTSSVSAVNLAIKEIQERGRENVRRMIVLISDGYSQDRWEDLLDASDRLHAINAIIYAISADSNYYFRELELYTRNKWLVYVNDSEKQFLEDATISLLKCQDPSASIFSLPAQMELMTELPKNAEDKKLTDEIELTRRKSSIDDNSSSSSSVNQEENHLNKRQEEFTTPMNDGKFMESKQLAKSLESKKCKYSKMDLEIILDASSSRQQVFEHQRELALSLIERLPIDADETHVAVGINSFTSVPTLRQTLGLGRDKKMVRRAIEDIKYNGGSTFTAQAVELSVQDLQRGRRSDAIQVVVLMNDGMSQDPWEKVLEASKLLKSTGAELFGVALGESIDLRELKHYIGDINRIYRDNSTERFLTDIVSLLTGGEECSKKIDAVNLNNTKVLKKNLNSQICTTPNLDIIILFDNAIKKINQSEQSISSNRYLLLDVLGSLPVIKHNDPVKITVITFSRQPQLVVSMSDLQNRESIFTKMESIKPKIGKSSYAKAINFALQEYKKGRKDARGMLVIVGDGHSEDNPKERSNAIKHLRAAKNLSTYAVDSGKLMNVEILSKYTNSSDNVFNYDRNAIFAKVIFDAVEAANKARCVRMSSHANQFSTITTTTTTRSSTSSAHKNQTLERKKDIGSKLEYNLKRFEGEKVIIKEETTVASIEISRPTTKLKKSTTKRNITKEKSIAVLNKLEKKNETLLLDGKNSKEKQLKEISENLHRSAQTTSNFNFKQHSLSTTFKPDGTTTTTTTIPLPGCEIDVIMLIDSSGSVEKTFNREKELAAEIINRLRIGANNAHVAIVKFAAKEKVKTVWSFDKPQEKEKVLKALHEISFSSGTTAIHTALLQAITEYSTKKGARPEQAIPLLIIFTDGFGQKDTTEAASLLRNLIPNIFAIAIGSQHPVNEEELIKIAGSKDRVFMDNDTRKLFEMLERILRTC</sequence>
<feature type="compositionally biased region" description="Basic and acidic residues" evidence="1">
    <location>
        <begin position="1237"/>
        <end position="1247"/>
    </location>
</feature>
<dbReference type="PROSITE" id="PS50234">
    <property type="entry name" value="VWFA"/>
    <property type="match status" value="8"/>
</dbReference>
<dbReference type="CDD" id="cd00198">
    <property type="entry name" value="vWFA"/>
    <property type="match status" value="3"/>
</dbReference>
<dbReference type="PANTHER" id="PTHR24020">
    <property type="entry name" value="COLLAGEN ALPHA"/>
    <property type="match status" value="1"/>
</dbReference>
<feature type="domain" description="VWFA" evidence="3">
    <location>
        <begin position="36"/>
        <end position="214"/>
    </location>
</feature>
<organism evidence="4">
    <name type="scientific">Brugia malayi</name>
    <name type="common">Filarial nematode worm</name>
    <dbReference type="NCBI Taxonomy" id="6279"/>
    <lineage>
        <taxon>Eukaryota</taxon>
        <taxon>Metazoa</taxon>
        <taxon>Ecdysozoa</taxon>
        <taxon>Nematoda</taxon>
        <taxon>Chromadorea</taxon>
        <taxon>Rhabditida</taxon>
        <taxon>Spirurina</taxon>
        <taxon>Spiruromorpha</taxon>
        <taxon>Filarioidea</taxon>
        <taxon>Onchocercidae</taxon>
        <taxon>Brugia</taxon>
    </lineage>
</organism>
<evidence type="ECO:0000259" key="3">
    <source>
        <dbReference type="PROSITE" id="PS50234"/>
    </source>
</evidence>
<dbReference type="WBParaSite" id="Bm8017.1">
    <property type="protein sequence ID" value="Bm8017.1"/>
    <property type="gene ID" value="WBGene00228278"/>
</dbReference>
<feature type="domain" description="VWFA" evidence="3">
    <location>
        <begin position="1278"/>
        <end position="1451"/>
    </location>
</feature>
<dbReference type="EMBL" id="CAAKNF010000194">
    <property type="protein sequence ID" value="VIO95632.1"/>
    <property type="molecule type" value="Genomic_DNA"/>
</dbReference>
<reference evidence="6" key="3">
    <citation type="submission" date="2019-12" db="UniProtKB">
        <authorList>
            <consortium name="WormBaseParasite"/>
        </authorList>
    </citation>
    <scope>IDENTIFICATION</scope>
</reference>
<evidence type="ECO:0000256" key="2">
    <source>
        <dbReference type="SAM" id="SignalP"/>
    </source>
</evidence>
<dbReference type="KEGG" id="bmy:BM_BM8017"/>
<evidence type="ECO:0000256" key="1">
    <source>
        <dbReference type="SAM" id="MobiDB-lite"/>
    </source>
</evidence>
<feature type="region of interest" description="Disordered" evidence="1">
    <location>
        <begin position="1201"/>
        <end position="1255"/>
    </location>
</feature>
<proteinExistence type="predicted"/>
<dbReference type="OrthoDB" id="6132182at2759"/>
<dbReference type="RefSeq" id="XP_042935825.1">
    <property type="nucleotide sequence ID" value="XM_043079891.1"/>
</dbReference>
<dbReference type="InterPro" id="IPR036465">
    <property type="entry name" value="vWFA_dom_sf"/>
</dbReference>
<feature type="region of interest" description="Disordered" evidence="1">
    <location>
        <begin position="1686"/>
        <end position="1706"/>
    </location>
</feature>
<dbReference type="AlphaFoldDB" id="A0A4E9FGK7"/>
<feature type="signal peptide" evidence="2">
    <location>
        <begin position="1"/>
        <end position="22"/>
    </location>
</feature>
<dbReference type="GeneID" id="6100420"/>
<accession>A0A5S6PVM4</accession>
<dbReference type="SUPFAM" id="SSF53300">
    <property type="entry name" value="vWA-like"/>
    <property type="match status" value="8"/>
</dbReference>